<proteinExistence type="inferred from homology"/>
<comment type="cofactor">
    <cofactor evidence="1">
        <name>thiamine diphosphate</name>
        <dbReference type="ChEBI" id="CHEBI:58937"/>
    </cofactor>
</comment>
<protein>
    <submittedName>
        <fullName evidence="5">Transketolase</fullName>
    </submittedName>
</protein>
<dbReference type="AlphaFoldDB" id="A0A0M2PUG4"/>
<dbReference type="STRING" id="317619.GCA_000332315_00284"/>
<comment type="caution">
    <text evidence="5">The sequence shown here is derived from an EMBL/GenBank/DDBJ whole genome shotgun (WGS) entry which is preliminary data.</text>
</comment>
<dbReference type="InterPro" id="IPR005474">
    <property type="entry name" value="Transketolase_N"/>
</dbReference>
<dbReference type="Gene3D" id="3.40.50.970">
    <property type="match status" value="1"/>
</dbReference>
<dbReference type="Proteomes" id="UP000034681">
    <property type="component" value="Unassembled WGS sequence"/>
</dbReference>
<sequence>MTTIKKLINKAKRRLLRMHFESNVGHIGGNLSCLDLLVCLYHKIIEDKDAFVLSKGHAAGSLYTTLWSLGCLSDEDLQTFHQNGTKLAGHPPINGIPKILFATGSLGHGLSLSNGLALGKKLKGEAGRVFCLLSDGEWNEGSNWEALIFAVHQKLNQLTIIIDCNGLQGFGTTHEVANLEPLTDKFLAFGCAVTEINGHDPDNIIEALSLTMTKPHVILAYTTKGHGISFMENKMEWHYLPMTLEQYQQALEETSL</sequence>
<evidence type="ECO:0000256" key="1">
    <source>
        <dbReference type="ARBA" id="ARBA00001964"/>
    </source>
</evidence>
<evidence type="ECO:0000259" key="4">
    <source>
        <dbReference type="Pfam" id="PF00456"/>
    </source>
</evidence>
<dbReference type="InterPro" id="IPR029061">
    <property type="entry name" value="THDP-binding"/>
</dbReference>
<evidence type="ECO:0000256" key="2">
    <source>
        <dbReference type="ARBA" id="ARBA00007131"/>
    </source>
</evidence>
<dbReference type="PANTHER" id="PTHR47514">
    <property type="entry name" value="TRANSKETOLASE N-TERMINAL SECTION-RELATED"/>
    <property type="match status" value="1"/>
</dbReference>
<keyword evidence="6" id="KW-1185">Reference proteome</keyword>
<reference evidence="5" key="1">
    <citation type="submission" date="2012-04" db="EMBL/GenBank/DDBJ databases">
        <authorList>
            <person name="Borisov I.G."/>
            <person name="Ivanikova N.V."/>
            <person name="Pinevich A.V."/>
        </authorList>
    </citation>
    <scope>NUCLEOTIDE SEQUENCE</scope>
    <source>
        <strain evidence="5">CALU 1027</strain>
    </source>
</reference>
<dbReference type="CDD" id="cd02012">
    <property type="entry name" value="TPP_TK"/>
    <property type="match status" value="1"/>
</dbReference>
<dbReference type="RefSeq" id="WP_017710972.1">
    <property type="nucleotide sequence ID" value="NZ_KB235933.1"/>
</dbReference>
<feature type="domain" description="Transketolase N-terminal" evidence="4">
    <location>
        <begin position="23"/>
        <end position="246"/>
    </location>
</feature>
<evidence type="ECO:0000313" key="5">
    <source>
        <dbReference type="EMBL" id="KKI99754.1"/>
    </source>
</evidence>
<dbReference type="PANTHER" id="PTHR47514:SF1">
    <property type="entry name" value="TRANSKETOLASE N-TERMINAL SECTION-RELATED"/>
    <property type="match status" value="1"/>
</dbReference>
<accession>A0A0M2PUG4</accession>
<evidence type="ECO:0000256" key="3">
    <source>
        <dbReference type="ARBA" id="ARBA00023052"/>
    </source>
</evidence>
<keyword evidence="3" id="KW-0786">Thiamine pyrophosphate</keyword>
<dbReference type="EMBL" id="AJTX02000004">
    <property type="protein sequence ID" value="KKI99754.1"/>
    <property type="molecule type" value="Genomic_DNA"/>
</dbReference>
<dbReference type="Pfam" id="PF00456">
    <property type="entry name" value="Transketolase_N"/>
    <property type="match status" value="1"/>
</dbReference>
<dbReference type="OrthoDB" id="8732661at2"/>
<organism evidence="5 6">
    <name type="scientific">Prochlorothrix hollandica PCC 9006 = CALU 1027</name>
    <dbReference type="NCBI Taxonomy" id="317619"/>
    <lineage>
        <taxon>Bacteria</taxon>
        <taxon>Bacillati</taxon>
        <taxon>Cyanobacteriota</taxon>
        <taxon>Cyanophyceae</taxon>
        <taxon>Prochlorotrichales</taxon>
        <taxon>Prochlorotrichaceae</taxon>
        <taxon>Prochlorothrix</taxon>
    </lineage>
</organism>
<evidence type="ECO:0000313" key="6">
    <source>
        <dbReference type="Proteomes" id="UP000034681"/>
    </source>
</evidence>
<name>A0A0M2PUG4_PROHO</name>
<comment type="similarity">
    <text evidence="2">Belongs to the transketolase family.</text>
</comment>
<gene>
    <name evidence="5" type="ORF">PROH_07730</name>
</gene>
<dbReference type="SUPFAM" id="SSF52518">
    <property type="entry name" value="Thiamin diphosphate-binding fold (THDP-binding)"/>
    <property type="match status" value="1"/>
</dbReference>